<dbReference type="HAMAP" id="MF_00655">
    <property type="entry name" value="PQQ_syn_PqqD"/>
    <property type="match status" value="1"/>
</dbReference>
<organism evidence="5 6">
    <name type="scientific">Marinobacter confluentis</name>
    <dbReference type="NCBI Taxonomy" id="1697557"/>
    <lineage>
        <taxon>Bacteria</taxon>
        <taxon>Pseudomonadati</taxon>
        <taxon>Pseudomonadota</taxon>
        <taxon>Gammaproteobacteria</taxon>
        <taxon>Pseudomonadales</taxon>
        <taxon>Marinobacteraceae</taxon>
        <taxon>Marinobacter</taxon>
    </lineage>
</organism>
<dbReference type="Proteomes" id="UP000298325">
    <property type="component" value="Unassembled WGS sequence"/>
</dbReference>
<dbReference type="GO" id="GO:0018189">
    <property type="term" value="P:pyrroloquinoline quinone biosynthetic process"/>
    <property type="evidence" value="ECO:0007669"/>
    <property type="project" value="UniProtKB-UniRule"/>
</dbReference>
<comment type="similarity">
    <text evidence="4">Belongs to the PqqD family.</text>
</comment>
<dbReference type="AlphaFoldDB" id="A0A4Z1BL92"/>
<accession>A0A4Z1BL92</accession>
<dbReference type="InterPro" id="IPR041881">
    <property type="entry name" value="PqqD_sf"/>
</dbReference>
<dbReference type="Pfam" id="PF05402">
    <property type="entry name" value="PqqD"/>
    <property type="match status" value="1"/>
</dbReference>
<comment type="caution">
    <text evidence="5">The sequence shown here is derived from an EMBL/GenBank/DDBJ whole genome shotgun (WGS) entry which is preliminary data.</text>
</comment>
<protein>
    <recommendedName>
        <fullName evidence="4">PqqA binding protein</fullName>
    </recommendedName>
    <alternativeName>
        <fullName evidence="4">Coenzyme PQQ synthesis protein D</fullName>
    </alternativeName>
    <alternativeName>
        <fullName evidence="4">Pyrroloquinoline quinone biosynthesis protein D</fullName>
    </alternativeName>
</protein>
<name>A0A4Z1BL92_9GAMM</name>
<reference evidence="5 6" key="1">
    <citation type="submission" date="2019-04" db="EMBL/GenBank/DDBJ databases">
        <authorList>
            <person name="Park S."/>
            <person name="Yoon J.-H."/>
        </authorList>
    </citation>
    <scope>NUCLEOTIDE SEQUENCE [LARGE SCALE GENOMIC DNA]</scope>
    <source>
        <strain evidence="5 6">HJM-18</strain>
    </source>
</reference>
<sequence length="98" mass="11022">MASGAVMETAETKGIPRLRVGFRFQWEPAQNAYVLLYPEGMVRLNESAGAVLSEVDGERSVADIVQNLERRFPEAGPLTVDVLDFLRDARQQSWIDIR</sequence>
<evidence type="ECO:0000256" key="1">
    <source>
        <dbReference type="ARBA" id="ARBA00004886"/>
    </source>
</evidence>
<comment type="subunit">
    <text evidence="2 4">Monomer. Interacts with PqqE.</text>
</comment>
<dbReference type="OrthoDB" id="7356791at2"/>
<dbReference type="InterPro" id="IPR008792">
    <property type="entry name" value="PQQD"/>
</dbReference>
<dbReference type="NCBIfam" id="TIGR03859">
    <property type="entry name" value="PQQ_PqqD"/>
    <property type="match status" value="1"/>
</dbReference>
<evidence type="ECO:0000256" key="2">
    <source>
        <dbReference type="ARBA" id="ARBA00011741"/>
    </source>
</evidence>
<evidence type="ECO:0000256" key="4">
    <source>
        <dbReference type="HAMAP-Rule" id="MF_00655"/>
    </source>
</evidence>
<comment type="pathway">
    <text evidence="1 4">Cofactor biosynthesis; pyrroloquinoline quinone biosynthesis.</text>
</comment>
<proteinExistence type="inferred from homology"/>
<gene>
    <name evidence="4 5" type="primary">pqqD</name>
    <name evidence="5" type="ORF">E5Q11_10000</name>
</gene>
<evidence type="ECO:0000313" key="6">
    <source>
        <dbReference type="Proteomes" id="UP000298325"/>
    </source>
</evidence>
<dbReference type="InterPro" id="IPR022479">
    <property type="entry name" value="PqqD_bac"/>
</dbReference>
<evidence type="ECO:0000256" key="3">
    <source>
        <dbReference type="ARBA" id="ARBA00022905"/>
    </source>
</evidence>
<dbReference type="EMBL" id="SRPF01000002">
    <property type="protein sequence ID" value="TGN40577.1"/>
    <property type="molecule type" value="Genomic_DNA"/>
</dbReference>
<dbReference type="UniPathway" id="UPA00539"/>
<evidence type="ECO:0000313" key="5">
    <source>
        <dbReference type="EMBL" id="TGN40577.1"/>
    </source>
</evidence>
<comment type="function">
    <text evidence="4">Functions as a PqqA binding protein and presents PqqA to PqqE, in the pyrroloquinoline quinone (PQQ) biosynthetic pathway.</text>
</comment>
<keyword evidence="3 4" id="KW-0884">PQQ biosynthesis</keyword>
<dbReference type="NCBIfam" id="NF002535">
    <property type="entry name" value="PRK02079.1"/>
    <property type="match status" value="1"/>
</dbReference>
<dbReference type="Gene3D" id="1.10.10.1150">
    <property type="entry name" value="Coenzyme PQQ synthesis protein D (PqqD)"/>
    <property type="match status" value="1"/>
</dbReference>
<dbReference type="GO" id="GO:0048038">
    <property type="term" value="F:quinone binding"/>
    <property type="evidence" value="ECO:0007669"/>
    <property type="project" value="InterPro"/>
</dbReference>
<keyword evidence="6" id="KW-1185">Reference proteome</keyword>